<evidence type="ECO:0008006" key="2">
    <source>
        <dbReference type="Google" id="ProtNLM"/>
    </source>
</evidence>
<proteinExistence type="predicted"/>
<dbReference type="EMBL" id="OIVN01004746">
    <property type="protein sequence ID" value="SPD19052.1"/>
    <property type="molecule type" value="Genomic_DNA"/>
</dbReference>
<sequence length="143" mass="16067">MDTHDLFKELSSAPSSDRDLKELSSLQFALILEAIWNMRNKVVHGGGQINLIAIIKSLEKKVIEFKEIVEPPEYLMQEKDQTLWKPPPPGCVKINVDAAVANSRTTLAVVARNEYDKILNAWAKEHMAGDALFAESFAFVWAL</sequence>
<accession>A0A2N9I2Z3</accession>
<protein>
    <recommendedName>
        <fullName evidence="2">RNase H type-1 domain-containing protein</fullName>
    </recommendedName>
</protein>
<evidence type="ECO:0000313" key="1">
    <source>
        <dbReference type="EMBL" id="SPD19052.1"/>
    </source>
</evidence>
<reference evidence="1" key="1">
    <citation type="submission" date="2018-02" db="EMBL/GenBank/DDBJ databases">
        <authorList>
            <person name="Cohen D.B."/>
            <person name="Kent A.D."/>
        </authorList>
    </citation>
    <scope>NUCLEOTIDE SEQUENCE</scope>
</reference>
<dbReference type="AlphaFoldDB" id="A0A2N9I2Z3"/>
<name>A0A2N9I2Z3_FAGSY</name>
<organism evidence="1">
    <name type="scientific">Fagus sylvatica</name>
    <name type="common">Beechnut</name>
    <dbReference type="NCBI Taxonomy" id="28930"/>
    <lineage>
        <taxon>Eukaryota</taxon>
        <taxon>Viridiplantae</taxon>
        <taxon>Streptophyta</taxon>
        <taxon>Embryophyta</taxon>
        <taxon>Tracheophyta</taxon>
        <taxon>Spermatophyta</taxon>
        <taxon>Magnoliopsida</taxon>
        <taxon>eudicotyledons</taxon>
        <taxon>Gunneridae</taxon>
        <taxon>Pentapetalae</taxon>
        <taxon>rosids</taxon>
        <taxon>fabids</taxon>
        <taxon>Fagales</taxon>
        <taxon>Fagaceae</taxon>
        <taxon>Fagus</taxon>
    </lineage>
</organism>
<gene>
    <name evidence="1" type="ORF">FSB_LOCUS46934</name>
</gene>